<dbReference type="SMART" id="SM00474">
    <property type="entry name" value="35EXOc"/>
    <property type="match status" value="1"/>
</dbReference>
<dbReference type="Proteomes" id="UP000243217">
    <property type="component" value="Unassembled WGS sequence"/>
</dbReference>
<dbReference type="Pfam" id="PF04073">
    <property type="entry name" value="tRNA_edit"/>
    <property type="match status" value="1"/>
</dbReference>
<dbReference type="Gene3D" id="3.90.960.10">
    <property type="entry name" value="YbaK/aminoacyl-tRNA synthetase-associated domain"/>
    <property type="match status" value="1"/>
</dbReference>
<dbReference type="InterPro" id="IPR007214">
    <property type="entry name" value="YbaK/aa-tRNA-synth-assoc-dom"/>
</dbReference>
<dbReference type="InterPro" id="IPR036397">
    <property type="entry name" value="RNaseH_sf"/>
</dbReference>
<feature type="domain" description="3'-5' exonuclease" evidence="1">
    <location>
        <begin position="254"/>
        <end position="435"/>
    </location>
</feature>
<dbReference type="InterPro" id="IPR052408">
    <property type="entry name" value="Exonuclease_MUT-7-like"/>
</dbReference>
<dbReference type="OrthoDB" id="10261556at2759"/>
<dbReference type="InterPro" id="IPR002782">
    <property type="entry name" value="Mut7-C_RNAse_dom"/>
</dbReference>
<keyword evidence="3" id="KW-1185">Reference proteome</keyword>
<dbReference type="InterPro" id="IPR036754">
    <property type="entry name" value="YbaK/aa-tRNA-synt-asso_dom_sf"/>
</dbReference>
<organism evidence="2 3">
    <name type="scientific">Thraustotheca clavata</name>
    <dbReference type="NCBI Taxonomy" id="74557"/>
    <lineage>
        <taxon>Eukaryota</taxon>
        <taxon>Sar</taxon>
        <taxon>Stramenopiles</taxon>
        <taxon>Oomycota</taxon>
        <taxon>Saprolegniomycetes</taxon>
        <taxon>Saprolegniales</taxon>
        <taxon>Achlyaceae</taxon>
        <taxon>Thraustotheca</taxon>
    </lineage>
</organism>
<dbReference type="Gene3D" id="3.30.420.10">
    <property type="entry name" value="Ribonuclease H-like superfamily/Ribonuclease H"/>
    <property type="match status" value="1"/>
</dbReference>
<dbReference type="GO" id="GO:0003676">
    <property type="term" value="F:nucleic acid binding"/>
    <property type="evidence" value="ECO:0007669"/>
    <property type="project" value="InterPro"/>
</dbReference>
<dbReference type="PANTHER" id="PTHR47765:SF2">
    <property type="entry name" value="EXONUCLEASE MUT-7 HOMOLOG"/>
    <property type="match status" value="1"/>
</dbReference>
<dbReference type="Pfam" id="PF01927">
    <property type="entry name" value="Mut7-C"/>
    <property type="match status" value="1"/>
</dbReference>
<dbReference type="InterPro" id="IPR012337">
    <property type="entry name" value="RNaseH-like_sf"/>
</dbReference>
<dbReference type="EMBL" id="JNBS01004343">
    <property type="protein sequence ID" value="OQR83434.1"/>
    <property type="molecule type" value="Genomic_DNA"/>
</dbReference>
<sequence>MAAEEAKISLKLNGETRDNLVALVQETIREKHEVPEAKVVVKAIELFNLTHDINIDIIIDYITTVSSISSAQTSVVKCVALIPKANWPYKDILDKFIALSSWPIAEQLLKQTKKHMSPDQQQELCAVVVEAMMQANEFKRAHRLVHDLGMIRHFPHIENWFRQESLQKLCAQRKWTTAIAYVGNNPVLQRYLFDRVVAAGDIDMATDLHKRYYREDCNDIYLFLSFQLPDELLRTCSTELSTKPWLTLPESIKVRIVNSKKGFQDLENHFKQLIQEDNVKHYVGLDLEWKPVFEKSDTCLASLLQIASEKIVFLIDLIAIEALPLGFTTLTWLFNNPSLIKVGFGFRNDLRVLHDTFPDLVPQLTITSLLEYDTVSAAAKSLSESVEIGLGKPLNKTCQLSNWDRRPLTKDQISYAALDAWCLVELAKTWPNPINLTEISLSSSTESSTEKRALRQARYSLLDNEADDENNPVLELVQSCSLSSDVEIMDVASIPHSTDIVHANSLCVFANDQPMVVLIRQNKKLDLGRLAKVTGTSRRSVRLAKPHECMEIFGYKPGTVPPIAHKNEVPLLIDSCLEKANLLIVGAGAPHLVMQLSLSTLEQLYSGPKFEIVELSKPQVIQERQSDKFAEVKFLVDVDLSKMARWLRMRGVDCVVYEQNGDDRSGILDQAIAEERILLTSDQKLAQRRTAAACFYVTSTDPRKQFQEIIHHFGIGTNMSSVVPRFVHPRCAQCNGDEFTLVDREVAQTKQYIQPSTLEAISDYWVCNSCEKVYWTAWKRFHDVHFQNK</sequence>
<dbReference type="PANTHER" id="PTHR47765">
    <property type="entry name" value="3'-5' EXONUCLEASE DOMAIN-CONTAINING PROTEIN"/>
    <property type="match status" value="1"/>
</dbReference>
<evidence type="ECO:0000313" key="2">
    <source>
        <dbReference type="EMBL" id="OQR83434.1"/>
    </source>
</evidence>
<name>A0A1V9YCJ1_9STRA</name>
<dbReference type="InterPro" id="IPR002562">
    <property type="entry name" value="3'-5'_exonuclease_dom"/>
</dbReference>
<reference evidence="2 3" key="1">
    <citation type="journal article" date="2014" name="Genome Biol. Evol.">
        <title>The secreted proteins of Achlya hypogyna and Thraustotheca clavata identify the ancestral oomycete secretome and reveal gene acquisitions by horizontal gene transfer.</title>
        <authorList>
            <person name="Misner I."/>
            <person name="Blouin N."/>
            <person name="Leonard G."/>
            <person name="Richards T.A."/>
            <person name="Lane C.E."/>
        </authorList>
    </citation>
    <scope>NUCLEOTIDE SEQUENCE [LARGE SCALE GENOMIC DNA]</scope>
    <source>
        <strain evidence="2 3">ATCC 34112</strain>
    </source>
</reference>
<dbReference type="SUPFAM" id="SSF53098">
    <property type="entry name" value="Ribonuclease H-like"/>
    <property type="match status" value="1"/>
</dbReference>
<evidence type="ECO:0000259" key="1">
    <source>
        <dbReference type="SMART" id="SM00474"/>
    </source>
</evidence>
<proteinExistence type="predicted"/>
<protein>
    <recommendedName>
        <fullName evidence="1">3'-5' exonuclease domain-containing protein</fullName>
    </recommendedName>
</protein>
<dbReference type="GO" id="GO:0008408">
    <property type="term" value="F:3'-5' exonuclease activity"/>
    <property type="evidence" value="ECO:0007669"/>
    <property type="project" value="InterPro"/>
</dbReference>
<dbReference type="AlphaFoldDB" id="A0A1V9YCJ1"/>
<gene>
    <name evidence="2" type="ORF">THRCLA_10941</name>
</gene>
<dbReference type="STRING" id="74557.A0A1V9YCJ1"/>
<dbReference type="GO" id="GO:0002161">
    <property type="term" value="F:aminoacyl-tRNA deacylase activity"/>
    <property type="evidence" value="ECO:0007669"/>
    <property type="project" value="InterPro"/>
</dbReference>
<dbReference type="CDD" id="cd04332">
    <property type="entry name" value="YbaK_like"/>
    <property type="match status" value="1"/>
</dbReference>
<evidence type="ECO:0000313" key="3">
    <source>
        <dbReference type="Proteomes" id="UP000243217"/>
    </source>
</evidence>
<accession>A0A1V9YCJ1</accession>
<comment type="caution">
    <text evidence="2">The sequence shown here is derived from an EMBL/GenBank/DDBJ whole genome shotgun (WGS) entry which is preliminary data.</text>
</comment>
<dbReference type="Pfam" id="PF01612">
    <property type="entry name" value="DNA_pol_A_exo1"/>
    <property type="match status" value="1"/>
</dbReference>
<dbReference type="SUPFAM" id="SSF55826">
    <property type="entry name" value="YbaK/ProRS associated domain"/>
    <property type="match status" value="1"/>
</dbReference>